<dbReference type="Proteomes" id="UP000237105">
    <property type="component" value="Unassembled WGS sequence"/>
</dbReference>
<keyword evidence="2" id="KW-1185">Reference proteome</keyword>
<evidence type="ECO:0000313" key="1">
    <source>
        <dbReference type="EMBL" id="PON53178.1"/>
    </source>
</evidence>
<gene>
    <name evidence="1" type="ORF">PanWU01x14_204090</name>
</gene>
<reference evidence="2" key="1">
    <citation type="submission" date="2016-06" db="EMBL/GenBank/DDBJ databases">
        <title>Parallel loss of symbiosis genes in relatives of nitrogen-fixing non-legume Parasponia.</title>
        <authorList>
            <person name="Van Velzen R."/>
            <person name="Holmer R."/>
            <person name="Bu F."/>
            <person name="Rutten L."/>
            <person name="Van Zeijl A."/>
            <person name="Liu W."/>
            <person name="Santuari L."/>
            <person name="Cao Q."/>
            <person name="Sharma T."/>
            <person name="Shen D."/>
            <person name="Roswanjaya Y."/>
            <person name="Wardhani T."/>
            <person name="Kalhor M.S."/>
            <person name="Jansen J."/>
            <person name="Van den Hoogen J."/>
            <person name="Gungor B."/>
            <person name="Hartog M."/>
            <person name="Hontelez J."/>
            <person name="Verver J."/>
            <person name="Yang W.-C."/>
            <person name="Schijlen E."/>
            <person name="Repin R."/>
            <person name="Schilthuizen M."/>
            <person name="Schranz E."/>
            <person name="Heidstra R."/>
            <person name="Miyata K."/>
            <person name="Fedorova E."/>
            <person name="Kohlen W."/>
            <person name="Bisseling T."/>
            <person name="Smit S."/>
            <person name="Geurts R."/>
        </authorList>
    </citation>
    <scope>NUCLEOTIDE SEQUENCE [LARGE SCALE GENOMIC DNA]</scope>
    <source>
        <strain evidence="2">cv. WU1-14</strain>
    </source>
</reference>
<proteinExistence type="predicted"/>
<evidence type="ECO:0000313" key="2">
    <source>
        <dbReference type="Proteomes" id="UP000237105"/>
    </source>
</evidence>
<comment type="caution">
    <text evidence="1">The sequence shown here is derived from an EMBL/GenBank/DDBJ whole genome shotgun (WGS) entry which is preliminary data.</text>
</comment>
<accession>A0A2P5BWL6</accession>
<organism evidence="1 2">
    <name type="scientific">Parasponia andersonii</name>
    <name type="common">Sponia andersonii</name>
    <dbReference type="NCBI Taxonomy" id="3476"/>
    <lineage>
        <taxon>Eukaryota</taxon>
        <taxon>Viridiplantae</taxon>
        <taxon>Streptophyta</taxon>
        <taxon>Embryophyta</taxon>
        <taxon>Tracheophyta</taxon>
        <taxon>Spermatophyta</taxon>
        <taxon>Magnoliopsida</taxon>
        <taxon>eudicotyledons</taxon>
        <taxon>Gunneridae</taxon>
        <taxon>Pentapetalae</taxon>
        <taxon>rosids</taxon>
        <taxon>fabids</taxon>
        <taxon>Rosales</taxon>
        <taxon>Cannabaceae</taxon>
        <taxon>Parasponia</taxon>
    </lineage>
</organism>
<name>A0A2P5BWL6_PARAD</name>
<dbReference type="EMBL" id="JXTB01000210">
    <property type="protein sequence ID" value="PON53178.1"/>
    <property type="molecule type" value="Genomic_DNA"/>
</dbReference>
<dbReference type="AlphaFoldDB" id="A0A2P5BWL6"/>
<protein>
    <submittedName>
        <fullName evidence="1">Uncharacterized protein</fullName>
    </submittedName>
</protein>
<sequence length="100" mass="10986">MFTSSSIPSILSMICTHFVGENSSFWLLPSALGLFLYFSALAKQALVLILATSVHARSALVICCDLFFLDLRSALVVSECFDERLKTSSIRRAPVQLVLS</sequence>